<comment type="caution">
    <text evidence="2">The sequence shown here is derived from an EMBL/GenBank/DDBJ whole genome shotgun (WGS) entry which is preliminary data.</text>
</comment>
<evidence type="ECO:0000313" key="3">
    <source>
        <dbReference type="Proteomes" id="UP001161405"/>
    </source>
</evidence>
<gene>
    <name evidence="2" type="ORF">GCM10007879_01150</name>
</gene>
<accession>A0ABQ5UKR4</accession>
<dbReference type="PANTHER" id="PTHR40078:SF1">
    <property type="entry name" value="INTEGRAL MEMBRANE PROTEIN"/>
    <property type="match status" value="1"/>
</dbReference>
<organism evidence="2 3">
    <name type="scientific">Maritalea porphyrae</name>
    <dbReference type="NCBI Taxonomy" id="880732"/>
    <lineage>
        <taxon>Bacteria</taxon>
        <taxon>Pseudomonadati</taxon>
        <taxon>Pseudomonadota</taxon>
        <taxon>Alphaproteobacteria</taxon>
        <taxon>Hyphomicrobiales</taxon>
        <taxon>Devosiaceae</taxon>
        <taxon>Maritalea</taxon>
    </lineage>
</organism>
<sequence length="226" mass="23782">MLLKFLSVKEVPTLFWSAPKALTFKPPLTSFIFLVVGLFIFGVGEALIVAAAVGVSPWTVLAQGVAQSTGWELGFTTFVVSMAVLVCWIPLRQSPGIGTILNAVIIALVFSFLLPYLPTFDSVLLRVIEAIVGILITGFGGALYLIANLGPGPRDGLMTGLQGVTNLPIAWVRSGIELSVIAIGWLLGGNVGFGTVMFAFGIGPAIAMSMYFLVVLFGASEEKTGA</sequence>
<keyword evidence="1" id="KW-1133">Transmembrane helix</keyword>
<dbReference type="Proteomes" id="UP001161405">
    <property type="component" value="Unassembled WGS sequence"/>
</dbReference>
<keyword evidence="1" id="KW-0472">Membrane</keyword>
<name>A0ABQ5UKR4_9HYPH</name>
<evidence type="ECO:0000313" key="2">
    <source>
        <dbReference type="EMBL" id="GLQ15866.1"/>
    </source>
</evidence>
<dbReference type="EMBL" id="BSNI01000001">
    <property type="protein sequence ID" value="GLQ15866.1"/>
    <property type="molecule type" value="Genomic_DNA"/>
</dbReference>
<feature type="transmembrane region" description="Helical" evidence="1">
    <location>
        <begin position="31"/>
        <end position="53"/>
    </location>
</feature>
<evidence type="ECO:0000256" key="1">
    <source>
        <dbReference type="SAM" id="Phobius"/>
    </source>
</evidence>
<keyword evidence="3" id="KW-1185">Reference proteome</keyword>
<feature type="transmembrane region" description="Helical" evidence="1">
    <location>
        <begin position="193"/>
        <end position="219"/>
    </location>
</feature>
<reference evidence="2" key="1">
    <citation type="journal article" date="2014" name="Int. J. Syst. Evol. Microbiol.">
        <title>Complete genome of a new Firmicutes species belonging to the dominant human colonic microbiota ('Ruminococcus bicirculans') reveals two chromosomes and a selective capacity to utilize plant glucans.</title>
        <authorList>
            <consortium name="NISC Comparative Sequencing Program"/>
            <person name="Wegmann U."/>
            <person name="Louis P."/>
            <person name="Goesmann A."/>
            <person name="Henrissat B."/>
            <person name="Duncan S.H."/>
            <person name="Flint H.J."/>
        </authorList>
    </citation>
    <scope>NUCLEOTIDE SEQUENCE</scope>
    <source>
        <strain evidence="2">NBRC 107169</strain>
    </source>
</reference>
<reference evidence="2" key="2">
    <citation type="submission" date="2023-01" db="EMBL/GenBank/DDBJ databases">
        <title>Draft genome sequence of Maritalea porphyrae strain NBRC 107169.</title>
        <authorList>
            <person name="Sun Q."/>
            <person name="Mori K."/>
        </authorList>
    </citation>
    <scope>NUCLEOTIDE SEQUENCE</scope>
    <source>
        <strain evidence="2">NBRC 107169</strain>
    </source>
</reference>
<feature type="transmembrane region" description="Helical" evidence="1">
    <location>
        <begin position="73"/>
        <end position="91"/>
    </location>
</feature>
<keyword evidence="1" id="KW-0812">Transmembrane</keyword>
<feature type="transmembrane region" description="Helical" evidence="1">
    <location>
        <begin position="98"/>
        <end position="117"/>
    </location>
</feature>
<dbReference type="PANTHER" id="PTHR40078">
    <property type="entry name" value="INTEGRAL MEMBRANE PROTEIN-RELATED"/>
    <property type="match status" value="1"/>
</dbReference>
<proteinExistence type="predicted"/>
<feature type="transmembrane region" description="Helical" evidence="1">
    <location>
        <begin position="167"/>
        <end position="187"/>
    </location>
</feature>
<protein>
    <submittedName>
        <fullName evidence="2">Membrane protein</fullName>
    </submittedName>
</protein>
<dbReference type="Pfam" id="PF19700">
    <property type="entry name" value="DUF6198"/>
    <property type="match status" value="1"/>
</dbReference>
<dbReference type="InterPro" id="IPR038750">
    <property type="entry name" value="YczE/YyaS-like"/>
</dbReference>
<feature type="transmembrane region" description="Helical" evidence="1">
    <location>
        <begin position="123"/>
        <end position="146"/>
    </location>
</feature>